<evidence type="ECO:0000313" key="2">
    <source>
        <dbReference type="Proteomes" id="UP000054466"/>
    </source>
</evidence>
<proteinExistence type="predicted"/>
<organism evidence="1 2">
    <name type="scientific">Cladophialophora immunda</name>
    <dbReference type="NCBI Taxonomy" id="569365"/>
    <lineage>
        <taxon>Eukaryota</taxon>
        <taxon>Fungi</taxon>
        <taxon>Dikarya</taxon>
        <taxon>Ascomycota</taxon>
        <taxon>Pezizomycotina</taxon>
        <taxon>Eurotiomycetes</taxon>
        <taxon>Chaetothyriomycetidae</taxon>
        <taxon>Chaetothyriales</taxon>
        <taxon>Herpotrichiellaceae</taxon>
        <taxon>Cladophialophora</taxon>
    </lineage>
</organism>
<dbReference type="OrthoDB" id="4125791at2759"/>
<gene>
    <name evidence="1" type="ORF">PV07_03668</name>
</gene>
<dbReference type="Pfam" id="PF14079">
    <property type="entry name" value="DUF4260"/>
    <property type="match status" value="1"/>
</dbReference>
<dbReference type="RefSeq" id="XP_016252313.1">
    <property type="nucleotide sequence ID" value="XM_016390411.1"/>
</dbReference>
<dbReference type="GeneID" id="27342862"/>
<sequence>MNDGFVKTWPRRLLQLEGACIFGSTIWAYSRSRQSWWTFAALLLTPDLGMAGYLANTSAGAFLYNTFHTETPPILLLCMGLARDNKTLTGLALSWLAHIGMDRMLGYGLKYGTSFSHTHLGDLGFSSKRDDKTSASQ</sequence>
<keyword evidence="2" id="KW-1185">Reference proteome</keyword>
<dbReference type="InterPro" id="IPR025356">
    <property type="entry name" value="DUF4260"/>
</dbReference>
<accession>A0A0D2B3A0</accession>
<evidence type="ECO:0000313" key="1">
    <source>
        <dbReference type="EMBL" id="KIW32097.1"/>
    </source>
</evidence>
<protein>
    <recommendedName>
        <fullName evidence="3">DUF4260 domain-containing protein</fullName>
    </recommendedName>
</protein>
<name>A0A0D2B3A0_9EURO</name>
<dbReference type="EMBL" id="KN847041">
    <property type="protein sequence ID" value="KIW32097.1"/>
    <property type="molecule type" value="Genomic_DNA"/>
</dbReference>
<reference evidence="1 2" key="1">
    <citation type="submission" date="2015-01" db="EMBL/GenBank/DDBJ databases">
        <title>The Genome Sequence of Cladophialophora immunda CBS83496.</title>
        <authorList>
            <consortium name="The Broad Institute Genomics Platform"/>
            <person name="Cuomo C."/>
            <person name="de Hoog S."/>
            <person name="Gorbushina A."/>
            <person name="Stielow B."/>
            <person name="Teixiera M."/>
            <person name="Abouelleil A."/>
            <person name="Chapman S.B."/>
            <person name="Priest M."/>
            <person name="Young S.K."/>
            <person name="Wortman J."/>
            <person name="Nusbaum C."/>
            <person name="Birren B."/>
        </authorList>
    </citation>
    <scope>NUCLEOTIDE SEQUENCE [LARGE SCALE GENOMIC DNA]</scope>
    <source>
        <strain evidence="1 2">CBS 83496</strain>
    </source>
</reference>
<dbReference type="AlphaFoldDB" id="A0A0D2B3A0"/>
<evidence type="ECO:0008006" key="3">
    <source>
        <dbReference type="Google" id="ProtNLM"/>
    </source>
</evidence>
<dbReference type="VEuPathDB" id="FungiDB:PV07_03668"/>
<dbReference type="Proteomes" id="UP000054466">
    <property type="component" value="Unassembled WGS sequence"/>
</dbReference>
<dbReference type="HOGENOM" id="CLU_144225_0_0_1"/>